<dbReference type="EMBL" id="AZAJ01000001">
    <property type="protein sequence ID" value="ETA68515.1"/>
    <property type="molecule type" value="Genomic_DNA"/>
</dbReference>
<dbReference type="STRING" id="1090322.MettiDRAFT_1988"/>
<comment type="caution">
    <text evidence="2">The sequence shown here is derived from an EMBL/GenBank/DDBJ whole genome shotgun (WGS) entry which is preliminary data.</text>
</comment>
<name>W9DSB9_METTI</name>
<evidence type="ECO:0000313" key="3">
    <source>
        <dbReference type="Proteomes" id="UP000019483"/>
    </source>
</evidence>
<dbReference type="AlphaFoldDB" id="W9DSB9"/>
<reference evidence="2 3" key="1">
    <citation type="submission" date="2013-08" db="EMBL/GenBank/DDBJ databases">
        <authorList>
            <consortium name="DOE Joint Genome Institute"/>
            <person name="Eisen J."/>
            <person name="Huntemann M."/>
            <person name="Han J."/>
            <person name="Chen A."/>
            <person name="Kyrpides N."/>
            <person name="Mavromatis K."/>
            <person name="Markowitz V."/>
            <person name="Palaniappan K."/>
            <person name="Ivanova N."/>
            <person name="Schaumberg A."/>
            <person name="Pati A."/>
            <person name="Liolios K."/>
            <person name="Nordberg H.P."/>
            <person name="Cantor M.N."/>
            <person name="Hua S.X."/>
            <person name="Woyke T."/>
        </authorList>
    </citation>
    <scope>NUCLEOTIDE SEQUENCE [LARGE SCALE GENOMIC DNA]</scope>
    <source>
        <strain evidence="2 3">DSM 2278</strain>
    </source>
</reference>
<dbReference type="GO" id="GO:0009295">
    <property type="term" value="C:nucleoid"/>
    <property type="evidence" value="ECO:0007669"/>
    <property type="project" value="InterPro"/>
</dbReference>
<dbReference type="Proteomes" id="UP000019483">
    <property type="component" value="Unassembled WGS sequence"/>
</dbReference>
<organism evidence="2 3">
    <name type="scientific">Methanolobus tindarius DSM 2278</name>
    <dbReference type="NCBI Taxonomy" id="1090322"/>
    <lineage>
        <taxon>Archaea</taxon>
        <taxon>Methanobacteriati</taxon>
        <taxon>Methanobacteriota</taxon>
        <taxon>Stenosarchaea group</taxon>
        <taxon>Methanomicrobia</taxon>
        <taxon>Methanosarcinales</taxon>
        <taxon>Methanosarcinaceae</taxon>
        <taxon>Methanolobus</taxon>
    </lineage>
</organism>
<feature type="compositionally biased region" description="Polar residues" evidence="1">
    <location>
        <begin position="8"/>
        <end position="17"/>
    </location>
</feature>
<keyword evidence="3" id="KW-1185">Reference proteome</keyword>
<gene>
    <name evidence="2" type="ORF">MettiDRAFT_1988</name>
</gene>
<evidence type="ECO:0000313" key="2">
    <source>
        <dbReference type="EMBL" id="ETA68515.1"/>
    </source>
</evidence>
<dbReference type="Pfam" id="PF04245">
    <property type="entry name" value="NA37"/>
    <property type="match status" value="1"/>
</dbReference>
<evidence type="ECO:0000256" key="1">
    <source>
        <dbReference type="SAM" id="MobiDB-lite"/>
    </source>
</evidence>
<proteinExistence type="predicted"/>
<dbReference type="InterPro" id="IPR007358">
    <property type="entry name" value="Nucleoid_associated_NdpA"/>
</dbReference>
<sequence>MPIENKDITITSISFSPVSKKETEEEEEEETNEIRQGIIQTTNLDERILDLFKEYIKYLFNHDKRSYSADIKSCEESEIDIKEKLDECLGYDFTQNEDKDKFQHFSKYLAQNLIYHMSRSTTPKPGILFVMIAEVSEVNHVFILKVDLEKEIIQIWVDEENLNLNIDEVKNAMPTPEQLQKGAAYPHPTYDKDYKIIQESYLASYFDKFLQCDREEPEYKQFKIVNDVVKVVRNEFDSENEMIQPDLIVNEYFKDMEDEIFDRNDLIECGKKVAPHTNDEDIKRVITRELEARSMPDIYIPKNTTLTNKIEITIGDITIRGPYQSMIDKVKIEPGDGIYLISVKGSTCKKKIKR</sequence>
<feature type="region of interest" description="Disordered" evidence="1">
    <location>
        <begin position="1"/>
        <end position="34"/>
    </location>
</feature>
<accession>W9DSB9</accession>
<protein>
    <submittedName>
        <fullName evidence="2">37-kD nucleoid-associated bacterial protein</fullName>
    </submittedName>
</protein>